<reference evidence="2" key="2">
    <citation type="journal article" date="2015" name="Fish Shellfish Immunol.">
        <title>Early steps in the European eel (Anguilla anguilla)-Vibrio vulnificus interaction in the gills: Role of the RtxA13 toxin.</title>
        <authorList>
            <person name="Callol A."/>
            <person name="Pajuelo D."/>
            <person name="Ebbesson L."/>
            <person name="Teles M."/>
            <person name="MacKenzie S."/>
            <person name="Amaro C."/>
        </authorList>
    </citation>
    <scope>NUCLEOTIDE SEQUENCE</scope>
</reference>
<organism evidence="2">
    <name type="scientific">Anguilla anguilla</name>
    <name type="common">European freshwater eel</name>
    <name type="synonym">Muraena anguilla</name>
    <dbReference type="NCBI Taxonomy" id="7936"/>
    <lineage>
        <taxon>Eukaryota</taxon>
        <taxon>Metazoa</taxon>
        <taxon>Chordata</taxon>
        <taxon>Craniata</taxon>
        <taxon>Vertebrata</taxon>
        <taxon>Euteleostomi</taxon>
        <taxon>Actinopterygii</taxon>
        <taxon>Neopterygii</taxon>
        <taxon>Teleostei</taxon>
        <taxon>Anguilliformes</taxon>
        <taxon>Anguillidae</taxon>
        <taxon>Anguilla</taxon>
    </lineage>
</organism>
<keyword evidence="1" id="KW-0812">Transmembrane</keyword>
<keyword evidence="1" id="KW-0472">Membrane</keyword>
<accession>A0A0E9TMT3</accession>
<sequence length="41" mass="4889">MKMIWLHISVCFLVIKKLACLFNIILNYLKSSSFKLQFLKL</sequence>
<evidence type="ECO:0000256" key="1">
    <source>
        <dbReference type="SAM" id="Phobius"/>
    </source>
</evidence>
<reference evidence="2" key="1">
    <citation type="submission" date="2014-11" db="EMBL/GenBank/DDBJ databases">
        <authorList>
            <person name="Amaro Gonzalez C."/>
        </authorList>
    </citation>
    <scope>NUCLEOTIDE SEQUENCE</scope>
</reference>
<keyword evidence="1" id="KW-1133">Transmembrane helix</keyword>
<name>A0A0E9TMT3_ANGAN</name>
<dbReference type="AlphaFoldDB" id="A0A0E9TMT3"/>
<protein>
    <submittedName>
        <fullName evidence="2">Uncharacterized protein</fullName>
    </submittedName>
</protein>
<evidence type="ECO:0000313" key="2">
    <source>
        <dbReference type="EMBL" id="JAH54742.1"/>
    </source>
</evidence>
<dbReference type="EMBL" id="GBXM01053835">
    <property type="protein sequence ID" value="JAH54742.1"/>
    <property type="molecule type" value="Transcribed_RNA"/>
</dbReference>
<feature type="transmembrane region" description="Helical" evidence="1">
    <location>
        <begin position="6"/>
        <end position="29"/>
    </location>
</feature>
<proteinExistence type="predicted"/>